<keyword evidence="3 7" id="KW-0378">Hydrolase</keyword>
<feature type="binding site" evidence="7">
    <location>
        <position position="112"/>
    </location>
    <ligand>
        <name>tRNA</name>
        <dbReference type="ChEBI" id="CHEBI:17843"/>
    </ligand>
</feature>
<dbReference type="PANTHER" id="PTHR17224">
    <property type="entry name" value="PEPTIDYL-TRNA HYDROLASE"/>
    <property type="match status" value="1"/>
</dbReference>
<dbReference type="InterPro" id="IPR036416">
    <property type="entry name" value="Pept_tRNA_hydro_sf"/>
</dbReference>
<protein>
    <recommendedName>
        <fullName evidence="6 7">Peptidyl-tRNA hydrolase</fullName>
        <shortName evidence="7">Pth</shortName>
        <ecNumber evidence="1 7">3.1.1.29</ecNumber>
    </recommendedName>
</protein>
<comment type="function">
    <text evidence="7">Catalyzes the release of premature peptidyl moieties from peptidyl-tRNA molecules trapped in stalled 50S ribosomal subunits, and thus maintains levels of free tRNAs and 50S ribosomes.</text>
</comment>
<proteinExistence type="inferred from homology"/>
<evidence type="ECO:0000256" key="6">
    <source>
        <dbReference type="ARBA" id="ARBA00050038"/>
    </source>
</evidence>
<dbReference type="HAMAP" id="MF_00083">
    <property type="entry name" value="Pept_tRNA_hydro_bact"/>
    <property type="match status" value="1"/>
</dbReference>
<accession>A0A9D9EE26</accession>
<feature type="binding site" evidence="7">
    <location>
        <position position="64"/>
    </location>
    <ligand>
        <name>tRNA</name>
        <dbReference type="ChEBI" id="CHEBI:17843"/>
    </ligand>
</feature>
<dbReference type="GO" id="GO:0005737">
    <property type="term" value="C:cytoplasm"/>
    <property type="evidence" value="ECO:0007669"/>
    <property type="project" value="UniProtKB-SubCell"/>
</dbReference>
<dbReference type="InterPro" id="IPR001328">
    <property type="entry name" value="Pept_tRNA_hydro"/>
</dbReference>
<comment type="subunit">
    <text evidence="7">Monomer.</text>
</comment>
<feature type="binding site" evidence="7">
    <location>
        <position position="66"/>
    </location>
    <ligand>
        <name>tRNA</name>
        <dbReference type="ChEBI" id="CHEBI:17843"/>
    </ligand>
</feature>
<dbReference type="PANTHER" id="PTHR17224:SF1">
    <property type="entry name" value="PEPTIDYL-TRNA HYDROLASE"/>
    <property type="match status" value="1"/>
</dbReference>
<dbReference type="PROSITE" id="PS01195">
    <property type="entry name" value="PEPT_TRNA_HYDROL_1"/>
    <property type="match status" value="1"/>
</dbReference>
<keyword evidence="7" id="KW-0963">Cytoplasm</keyword>
<feature type="site" description="Stabilizes the basic form of H active site to accept a proton" evidence="7">
    <location>
        <position position="91"/>
    </location>
</feature>
<feature type="binding site" evidence="7">
    <location>
        <position position="15"/>
    </location>
    <ligand>
        <name>tRNA</name>
        <dbReference type="ChEBI" id="CHEBI:17843"/>
    </ligand>
</feature>
<evidence type="ECO:0000256" key="3">
    <source>
        <dbReference type="ARBA" id="ARBA00022801"/>
    </source>
</evidence>
<comment type="similarity">
    <text evidence="5 7 9">Belongs to the PTH family.</text>
</comment>
<dbReference type="GO" id="GO:0006515">
    <property type="term" value="P:protein quality control for misfolded or incompletely synthesized proteins"/>
    <property type="evidence" value="ECO:0007669"/>
    <property type="project" value="UniProtKB-UniRule"/>
</dbReference>
<evidence type="ECO:0000313" key="10">
    <source>
        <dbReference type="EMBL" id="MBO8446059.1"/>
    </source>
</evidence>
<dbReference type="GO" id="GO:0072344">
    <property type="term" value="P:rescue of stalled ribosome"/>
    <property type="evidence" value="ECO:0007669"/>
    <property type="project" value="UniProtKB-UniRule"/>
</dbReference>
<dbReference type="GO" id="GO:0004045">
    <property type="term" value="F:peptidyl-tRNA hydrolase activity"/>
    <property type="evidence" value="ECO:0007669"/>
    <property type="project" value="UniProtKB-UniRule"/>
</dbReference>
<comment type="function">
    <text evidence="7">Hydrolyzes ribosome-free peptidyl-tRNAs (with 1 or more amino acids incorporated), which drop off the ribosome during protein synthesis, or as a result of ribosome stalling.</text>
</comment>
<evidence type="ECO:0000256" key="5">
    <source>
        <dbReference type="ARBA" id="ARBA00038063"/>
    </source>
</evidence>
<reference evidence="10" key="2">
    <citation type="journal article" date="2021" name="PeerJ">
        <title>Extensive microbial diversity within the chicken gut microbiome revealed by metagenomics and culture.</title>
        <authorList>
            <person name="Gilroy R."/>
            <person name="Ravi A."/>
            <person name="Getino M."/>
            <person name="Pursley I."/>
            <person name="Horton D.L."/>
            <person name="Alikhan N.F."/>
            <person name="Baker D."/>
            <person name="Gharbi K."/>
            <person name="Hall N."/>
            <person name="Watson M."/>
            <person name="Adriaenssens E.M."/>
            <person name="Foster-Nyarko E."/>
            <person name="Jarju S."/>
            <person name="Secka A."/>
            <person name="Antonio M."/>
            <person name="Oren A."/>
            <person name="Chaudhuri R.R."/>
            <person name="La Ragione R."/>
            <person name="Hildebrand F."/>
            <person name="Pallen M.J."/>
        </authorList>
    </citation>
    <scope>NUCLEOTIDE SEQUENCE</scope>
    <source>
        <strain evidence="10">D5-748</strain>
    </source>
</reference>
<dbReference type="Pfam" id="PF01195">
    <property type="entry name" value="Pept_tRNA_hydro"/>
    <property type="match status" value="1"/>
</dbReference>
<dbReference type="FunFam" id="3.40.50.1470:FF:000001">
    <property type="entry name" value="Peptidyl-tRNA hydrolase"/>
    <property type="match status" value="1"/>
</dbReference>
<feature type="active site" description="Proton acceptor" evidence="7">
    <location>
        <position position="20"/>
    </location>
</feature>
<keyword evidence="2 7" id="KW-0820">tRNA-binding</keyword>
<dbReference type="InterPro" id="IPR018171">
    <property type="entry name" value="Pept_tRNA_hydro_CS"/>
</dbReference>
<comment type="subcellular location">
    <subcellularLocation>
        <location evidence="7">Cytoplasm</location>
    </subcellularLocation>
</comment>
<dbReference type="NCBIfam" id="TIGR00447">
    <property type="entry name" value="pth"/>
    <property type="match status" value="1"/>
</dbReference>
<dbReference type="CDD" id="cd00462">
    <property type="entry name" value="PTH"/>
    <property type="match status" value="1"/>
</dbReference>
<dbReference type="AlphaFoldDB" id="A0A9D9EE26"/>
<evidence type="ECO:0000256" key="2">
    <source>
        <dbReference type="ARBA" id="ARBA00022555"/>
    </source>
</evidence>
<sequence length="194" mass="21160">MNYLVAGLGNIGAEYAGTRHNMGFMALDAWAQESGAIFQSGRYGSTAEVSFKGRKFILLKPSTYMNLSGKAVRYWMNELKLPLENLIVISDDLNLPFGSIRMRKNGSSGGHNGLTNISELLGTQEYARIRMGIGNDFSKGGQIDFVLGKLSDEEMEQMPGICKRVIEGIKAFATIGADRAMNIVNTRPKPSGTV</sequence>
<evidence type="ECO:0000256" key="9">
    <source>
        <dbReference type="RuleBase" id="RU004320"/>
    </source>
</evidence>
<dbReference type="EMBL" id="JADIMO010000135">
    <property type="protein sequence ID" value="MBO8446059.1"/>
    <property type="molecule type" value="Genomic_DNA"/>
</dbReference>
<dbReference type="EC" id="3.1.1.29" evidence="1 7"/>
<evidence type="ECO:0000256" key="4">
    <source>
        <dbReference type="ARBA" id="ARBA00022884"/>
    </source>
</evidence>
<dbReference type="Gene3D" id="3.40.50.1470">
    <property type="entry name" value="Peptidyl-tRNA hydrolase"/>
    <property type="match status" value="1"/>
</dbReference>
<evidence type="ECO:0000256" key="1">
    <source>
        <dbReference type="ARBA" id="ARBA00013260"/>
    </source>
</evidence>
<comment type="caution">
    <text evidence="10">The sequence shown here is derived from an EMBL/GenBank/DDBJ whole genome shotgun (WGS) entry which is preliminary data.</text>
</comment>
<organism evidence="10 11">
    <name type="scientific">Candidatus Cryptobacteroides merdavium</name>
    <dbReference type="NCBI Taxonomy" id="2840769"/>
    <lineage>
        <taxon>Bacteria</taxon>
        <taxon>Pseudomonadati</taxon>
        <taxon>Bacteroidota</taxon>
        <taxon>Bacteroidia</taxon>
        <taxon>Bacteroidales</taxon>
        <taxon>Candidatus Cryptobacteroides</taxon>
    </lineage>
</organism>
<keyword evidence="4 7" id="KW-0694">RNA-binding</keyword>
<evidence type="ECO:0000256" key="7">
    <source>
        <dbReference type="HAMAP-Rule" id="MF_00083"/>
    </source>
</evidence>
<gene>
    <name evidence="7" type="primary">pth</name>
    <name evidence="10" type="ORF">IAC23_10285</name>
</gene>
<dbReference type="SUPFAM" id="SSF53178">
    <property type="entry name" value="Peptidyl-tRNA hydrolase-like"/>
    <property type="match status" value="1"/>
</dbReference>
<evidence type="ECO:0000313" key="11">
    <source>
        <dbReference type="Proteomes" id="UP000823619"/>
    </source>
</evidence>
<name>A0A9D9EE26_9BACT</name>
<reference evidence="10" key="1">
    <citation type="submission" date="2020-10" db="EMBL/GenBank/DDBJ databases">
        <authorList>
            <person name="Gilroy R."/>
        </authorList>
    </citation>
    <scope>NUCLEOTIDE SEQUENCE</scope>
    <source>
        <strain evidence="10">D5-748</strain>
    </source>
</reference>
<evidence type="ECO:0000256" key="8">
    <source>
        <dbReference type="RuleBase" id="RU000673"/>
    </source>
</evidence>
<feature type="site" description="Discriminates between blocked and unblocked aminoacyl-tRNA" evidence="7">
    <location>
        <position position="10"/>
    </location>
</feature>
<comment type="catalytic activity">
    <reaction evidence="7 8">
        <text>an N-acyl-L-alpha-aminoacyl-tRNA + H2O = an N-acyl-L-amino acid + a tRNA + H(+)</text>
        <dbReference type="Rhea" id="RHEA:54448"/>
        <dbReference type="Rhea" id="RHEA-COMP:10123"/>
        <dbReference type="Rhea" id="RHEA-COMP:13883"/>
        <dbReference type="ChEBI" id="CHEBI:15377"/>
        <dbReference type="ChEBI" id="CHEBI:15378"/>
        <dbReference type="ChEBI" id="CHEBI:59874"/>
        <dbReference type="ChEBI" id="CHEBI:78442"/>
        <dbReference type="ChEBI" id="CHEBI:138191"/>
        <dbReference type="EC" id="3.1.1.29"/>
    </reaction>
</comment>
<dbReference type="Proteomes" id="UP000823619">
    <property type="component" value="Unassembled WGS sequence"/>
</dbReference>
<dbReference type="GO" id="GO:0000049">
    <property type="term" value="F:tRNA binding"/>
    <property type="evidence" value="ECO:0007669"/>
    <property type="project" value="UniProtKB-UniRule"/>
</dbReference>